<accession>A0A9X2IP45</accession>
<dbReference type="RefSeq" id="WP_251195146.1">
    <property type="nucleotide sequence ID" value="NZ_JAMBOL010000007.1"/>
</dbReference>
<evidence type="ECO:0000313" key="1">
    <source>
        <dbReference type="EMBL" id="MCM3714471.1"/>
    </source>
</evidence>
<comment type="caution">
    <text evidence="1">The sequence shown here is derived from an EMBL/GenBank/DDBJ whole genome shotgun (WGS) entry which is preliminary data.</text>
</comment>
<protein>
    <submittedName>
        <fullName evidence="1">FbpB family small basic protein</fullName>
    </submittedName>
</protein>
<name>A0A9X2IP45_9BACI</name>
<dbReference type="Proteomes" id="UP001139179">
    <property type="component" value="Unassembled WGS sequence"/>
</dbReference>
<reference evidence="1" key="1">
    <citation type="submission" date="2022-05" db="EMBL/GenBank/DDBJ databases">
        <title>Comparative Genomics of Spacecraft Associated Microbes.</title>
        <authorList>
            <person name="Tran M.T."/>
            <person name="Wright A."/>
            <person name="Seuylemezian A."/>
            <person name="Eisen J."/>
            <person name="Coil D."/>
        </authorList>
    </citation>
    <scope>NUCLEOTIDE SEQUENCE</scope>
    <source>
        <strain evidence="1">214.1.1</strain>
    </source>
</reference>
<gene>
    <name evidence="1" type="ORF">M3202_10265</name>
</gene>
<keyword evidence="2" id="KW-1185">Reference proteome</keyword>
<dbReference type="AlphaFoldDB" id="A0A9X2IP45"/>
<dbReference type="EMBL" id="JAMBOL010000007">
    <property type="protein sequence ID" value="MCM3714471.1"/>
    <property type="molecule type" value="Genomic_DNA"/>
</dbReference>
<dbReference type="InterPro" id="IPR025004">
    <property type="entry name" value="SenN/SenS"/>
</dbReference>
<sequence length="49" mass="5805">MRRQVASFKELVSENKKELLNDPKALAEIEKRIDERSSQNNEKEFKKAQ</sequence>
<proteinExistence type="predicted"/>
<organism evidence="1 2">
    <name type="scientific">Halalkalibacter oceani</name>
    <dbReference type="NCBI Taxonomy" id="1653776"/>
    <lineage>
        <taxon>Bacteria</taxon>
        <taxon>Bacillati</taxon>
        <taxon>Bacillota</taxon>
        <taxon>Bacilli</taxon>
        <taxon>Bacillales</taxon>
        <taxon>Bacillaceae</taxon>
        <taxon>Halalkalibacter</taxon>
    </lineage>
</organism>
<evidence type="ECO:0000313" key="2">
    <source>
        <dbReference type="Proteomes" id="UP001139179"/>
    </source>
</evidence>
<dbReference type="Pfam" id="PF13040">
    <property type="entry name" value="Fur_reg_FbpB"/>
    <property type="match status" value="1"/>
</dbReference>